<gene>
    <name evidence="5" type="ORF">P689_122153</name>
</gene>
<dbReference type="InterPro" id="IPR006805">
    <property type="entry name" value="Anth_synth_I_N"/>
</dbReference>
<evidence type="ECO:0000259" key="4">
    <source>
        <dbReference type="Pfam" id="PF04715"/>
    </source>
</evidence>
<dbReference type="EC" id="2.6.1.85" evidence="1"/>
<name>A0A0C1V6B7_9ENTR</name>
<evidence type="ECO:0000256" key="1">
    <source>
        <dbReference type="ARBA" id="ARBA00013139"/>
    </source>
</evidence>
<evidence type="ECO:0000256" key="2">
    <source>
        <dbReference type="ARBA" id="ARBA00022679"/>
    </source>
</evidence>
<dbReference type="InterPro" id="IPR005801">
    <property type="entry name" value="ADC_synthase"/>
</dbReference>
<dbReference type="GO" id="GO:0009396">
    <property type="term" value="P:folic acid-containing compound biosynthetic process"/>
    <property type="evidence" value="ECO:0007669"/>
    <property type="project" value="InterPro"/>
</dbReference>
<sequence>MIRYLKKIRLSYFEGVALHYFNKISHLPWAMILYSGRYHGSRDHFDIVVADPKVTIETIGRVTKVTNRTKKSFFTSDPFNILKNEMSDIEPLHSCKFDGIPFQGGAVGIWSYDLFRSIENFPMNRKRSLNFPDMAIGIYFWALIVDHKQKHVFLISYDDPKDRLDWLEKQKNHSREKNFSIVEKWSSNLSKTQYCRKVERIKDYLISGDCYQVNLSQRFRARYVGDEWKAFLNLIQVNQSPLSAFIRLRRNCVISLSPERFLRVDRNRAIETRPIKGTEKRSDNYLEDQKNINRLKMSEKDRSENVMIVDLLRNDLGKVSIPGTIKVRELFSVESFPLVHHLVSTITGKLSPKYQLTDLLKACFPGGSITGAPKIRSMEIIDELEPNYRYGYCGSIGYISFCRKMDTNINIRSCLTEDRNMYCWSGSGIILDSFPEKEYLETLYKFGKMLKSFRKDFVIQ</sequence>
<dbReference type="PANTHER" id="PTHR11236">
    <property type="entry name" value="AMINOBENZOATE/ANTHRANILATE SYNTHASE"/>
    <property type="match status" value="1"/>
</dbReference>
<proteinExistence type="predicted"/>
<dbReference type="PRINTS" id="PR00095">
    <property type="entry name" value="ANTSNTHASEI"/>
</dbReference>
<organism evidence="5 6">
    <name type="scientific">Candidatus Riesia pediculischaeffi PTSU</name>
    <dbReference type="NCBI Taxonomy" id="1401651"/>
    <lineage>
        <taxon>Bacteria</taxon>
        <taxon>Pseudomonadati</taxon>
        <taxon>Pseudomonadota</taxon>
        <taxon>Gammaproteobacteria</taxon>
        <taxon>Enterobacterales</taxon>
        <taxon>Enterobacteriaceae</taxon>
        <taxon>Candidatus Riesia</taxon>
    </lineage>
</organism>
<evidence type="ECO:0000313" key="5">
    <source>
        <dbReference type="EMBL" id="KIE63984.1"/>
    </source>
</evidence>
<dbReference type="Proteomes" id="UP000054529">
    <property type="component" value="Unassembled WGS sequence"/>
</dbReference>
<dbReference type="InterPro" id="IPR019999">
    <property type="entry name" value="Anth_synth_I-like"/>
</dbReference>
<dbReference type="OrthoDB" id="9803598at2"/>
<dbReference type="PANTHER" id="PTHR11236:SF50">
    <property type="entry name" value="AMINODEOXYCHORISMATE SYNTHASE COMPONENT 1"/>
    <property type="match status" value="1"/>
</dbReference>
<dbReference type="HOGENOM" id="CLU_006493_7_2_6"/>
<dbReference type="RefSeq" id="WP_039719769.1">
    <property type="nucleotide sequence ID" value="NZ_AWXV01000004.1"/>
</dbReference>
<dbReference type="InterPro" id="IPR015890">
    <property type="entry name" value="Chorismate_C"/>
</dbReference>
<evidence type="ECO:0000313" key="6">
    <source>
        <dbReference type="Proteomes" id="UP000054529"/>
    </source>
</evidence>
<dbReference type="AlphaFoldDB" id="A0A0C1V6B7"/>
<reference evidence="5 6" key="1">
    <citation type="journal article" date="2014" name="G3 (Bethesda)">
        <title>Genome sequence of Candidatus Riesia pediculischaeffi, endosymbiont of chimpanzee lice, and genomic comparison of recently acquired endosymbionts from human and chimpanzee lice.</title>
        <authorList>
            <person name="Boyd B.M."/>
            <person name="Allen J.M."/>
            <person name="de Crecy-Lagard V."/>
            <person name="Reed D.L."/>
        </authorList>
    </citation>
    <scope>NUCLEOTIDE SEQUENCE [LARGE SCALE GENOMIC DNA]</scope>
    <source>
        <strain evidence="5 6">PTSU</strain>
    </source>
</reference>
<dbReference type="Pfam" id="PF00425">
    <property type="entry name" value="Chorismate_bind"/>
    <property type="match status" value="1"/>
</dbReference>
<dbReference type="GO" id="GO:0046820">
    <property type="term" value="F:4-amino-4-deoxychorismate synthase activity"/>
    <property type="evidence" value="ECO:0007669"/>
    <property type="project" value="UniProtKB-EC"/>
</dbReference>
<dbReference type="Gene3D" id="3.60.120.10">
    <property type="entry name" value="Anthranilate synthase"/>
    <property type="match status" value="1"/>
</dbReference>
<dbReference type="PATRIC" id="fig|1401651.3.peg.418"/>
<evidence type="ECO:0000259" key="3">
    <source>
        <dbReference type="Pfam" id="PF00425"/>
    </source>
</evidence>
<dbReference type="SUPFAM" id="SSF56322">
    <property type="entry name" value="ADC synthase"/>
    <property type="match status" value="1"/>
</dbReference>
<keyword evidence="2" id="KW-0808">Transferase</keyword>
<feature type="domain" description="Anthranilate synthase component I N-terminal" evidence="4">
    <location>
        <begin position="19"/>
        <end position="154"/>
    </location>
</feature>
<comment type="caution">
    <text evidence="5">The sequence shown here is derived from an EMBL/GenBank/DDBJ whole genome shotgun (WGS) entry which is preliminary data.</text>
</comment>
<dbReference type="EMBL" id="AWXV01000004">
    <property type="protein sequence ID" value="KIE63984.1"/>
    <property type="molecule type" value="Genomic_DNA"/>
</dbReference>
<dbReference type="NCBIfam" id="TIGR00553">
    <property type="entry name" value="pabB"/>
    <property type="match status" value="1"/>
</dbReference>
<accession>A0A0C1V6B7</accession>
<protein>
    <recommendedName>
        <fullName evidence="1">aminodeoxychorismate synthase</fullName>
        <ecNumber evidence="1">2.6.1.85</ecNumber>
    </recommendedName>
</protein>
<feature type="domain" description="Chorismate-utilising enzyme C-terminal" evidence="3">
    <location>
        <begin position="191"/>
        <end position="445"/>
    </location>
</feature>
<dbReference type="InterPro" id="IPR005802">
    <property type="entry name" value="ADC_synth_comp_1"/>
</dbReference>
<dbReference type="Pfam" id="PF04715">
    <property type="entry name" value="Anth_synt_I_N"/>
    <property type="match status" value="1"/>
</dbReference>
<dbReference type="GO" id="GO:0000162">
    <property type="term" value="P:L-tryptophan biosynthetic process"/>
    <property type="evidence" value="ECO:0007669"/>
    <property type="project" value="TreeGrafter"/>
</dbReference>